<evidence type="ECO:0000313" key="3">
    <source>
        <dbReference type="Proteomes" id="UP001235133"/>
    </source>
</evidence>
<accession>A0ABU0YYS8</accession>
<organism evidence="2 3">
    <name type="scientific">Microbacterium psychrotolerans</name>
    <dbReference type="NCBI Taxonomy" id="3068321"/>
    <lineage>
        <taxon>Bacteria</taxon>
        <taxon>Bacillati</taxon>
        <taxon>Actinomycetota</taxon>
        <taxon>Actinomycetes</taxon>
        <taxon>Micrococcales</taxon>
        <taxon>Microbacteriaceae</taxon>
        <taxon>Microbacterium</taxon>
    </lineage>
</organism>
<protein>
    <submittedName>
        <fullName evidence="2">Uncharacterized protein</fullName>
    </submittedName>
</protein>
<gene>
    <name evidence="2" type="ORF">Q9R08_00385</name>
</gene>
<proteinExistence type="predicted"/>
<dbReference type="RefSeq" id="WP_308865816.1">
    <property type="nucleotide sequence ID" value="NZ_JAVFWO010000001.1"/>
</dbReference>
<dbReference type="Proteomes" id="UP001235133">
    <property type="component" value="Unassembled WGS sequence"/>
</dbReference>
<feature type="transmembrane region" description="Helical" evidence="1">
    <location>
        <begin position="41"/>
        <end position="57"/>
    </location>
</feature>
<keyword evidence="3" id="KW-1185">Reference proteome</keyword>
<keyword evidence="1" id="KW-0472">Membrane</keyword>
<keyword evidence="1" id="KW-1133">Transmembrane helix</keyword>
<evidence type="ECO:0000313" key="2">
    <source>
        <dbReference type="EMBL" id="MDQ7876421.1"/>
    </source>
</evidence>
<evidence type="ECO:0000256" key="1">
    <source>
        <dbReference type="SAM" id="Phobius"/>
    </source>
</evidence>
<sequence>MIRTRVPARRLLAGGTIGALFAVSVLHLAAAAADDPGRNPATVVSVALGVAGLLTAGRATIVRCFESRLAIVLIGGATLLGVWLTHTIGAPGAAPVSWSGRDALLTVLAVGLSASWPATAAARTCGVRRP</sequence>
<comment type="caution">
    <text evidence="2">The sequence shown here is derived from an EMBL/GenBank/DDBJ whole genome shotgun (WGS) entry which is preliminary data.</text>
</comment>
<reference evidence="2 3" key="1">
    <citation type="submission" date="2023-08" db="EMBL/GenBank/DDBJ databases">
        <title>Microbacterium psychrotolerans sp. nov., a psychrotolerant bacterium isolated from soil in Heilongjiang Province, China.</title>
        <authorList>
            <person name="An P."/>
            <person name="Zhao D."/>
            <person name="Xiang H."/>
        </authorList>
    </citation>
    <scope>NUCLEOTIDE SEQUENCE [LARGE SCALE GENOMIC DNA]</scope>
    <source>
        <strain evidence="2 3">QXD-8</strain>
    </source>
</reference>
<feature type="transmembrane region" description="Helical" evidence="1">
    <location>
        <begin position="69"/>
        <end position="91"/>
    </location>
</feature>
<name>A0ABU0YYS8_9MICO</name>
<keyword evidence="1" id="KW-0812">Transmembrane</keyword>
<feature type="transmembrane region" description="Helical" evidence="1">
    <location>
        <begin position="103"/>
        <end position="122"/>
    </location>
</feature>
<dbReference type="EMBL" id="JAVFWO010000001">
    <property type="protein sequence ID" value="MDQ7876421.1"/>
    <property type="molecule type" value="Genomic_DNA"/>
</dbReference>